<evidence type="ECO:0000256" key="1">
    <source>
        <dbReference type="SAM" id="SignalP"/>
    </source>
</evidence>
<feature type="signal peptide" evidence="1">
    <location>
        <begin position="1"/>
        <end position="15"/>
    </location>
</feature>
<organism evidence="2">
    <name type="scientific">Notodromas monacha</name>
    <dbReference type="NCBI Taxonomy" id="399045"/>
    <lineage>
        <taxon>Eukaryota</taxon>
        <taxon>Metazoa</taxon>
        <taxon>Ecdysozoa</taxon>
        <taxon>Arthropoda</taxon>
        <taxon>Crustacea</taxon>
        <taxon>Oligostraca</taxon>
        <taxon>Ostracoda</taxon>
        <taxon>Podocopa</taxon>
        <taxon>Podocopida</taxon>
        <taxon>Cypridocopina</taxon>
        <taxon>Cypridoidea</taxon>
        <taxon>Cyprididae</taxon>
        <taxon>Notodromas</taxon>
    </lineage>
</organism>
<sequence length="111" mass="12829">MNIFHQLGLFPSTLGGFILLLEGINQEHSKKAMDDGSSLLLSIKQQMCLAGYSENDLLNWISKKEDKKKTPREYYCNRREVENERVQASEVTRNIEQHFFAAAAEEKLRHT</sequence>
<gene>
    <name evidence="2" type="ORF">NMOB1V02_LOCUS3903</name>
</gene>
<accession>A0A7R9BKB0</accession>
<feature type="chain" id="PRO_5036210155" evidence="1">
    <location>
        <begin position="16"/>
        <end position="111"/>
    </location>
</feature>
<evidence type="ECO:0000313" key="2">
    <source>
        <dbReference type="EMBL" id="CAD7276126.1"/>
    </source>
</evidence>
<protein>
    <submittedName>
        <fullName evidence="2">Uncharacterized protein</fullName>
    </submittedName>
</protein>
<dbReference type="Proteomes" id="UP000678499">
    <property type="component" value="Unassembled WGS sequence"/>
</dbReference>
<dbReference type="EMBL" id="OA882596">
    <property type="protein sequence ID" value="CAD7276126.1"/>
    <property type="molecule type" value="Genomic_DNA"/>
</dbReference>
<reference evidence="2" key="1">
    <citation type="submission" date="2020-11" db="EMBL/GenBank/DDBJ databases">
        <authorList>
            <person name="Tran Van P."/>
        </authorList>
    </citation>
    <scope>NUCLEOTIDE SEQUENCE</scope>
</reference>
<dbReference type="AlphaFoldDB" id="A0A7R9BKB0"/>
<evidence type="ECO:0000313" key="3">
    <source>
        <dbReference type="Proteomes" id="UP000678499"/>
    </source>
</evidence>
<proteinExistence type="predicted"/>
<keyword evidence="3" id="KW-1185">Reference proteome</keyword>
<keyword evidence="1" id="KW-0732">Signal</keyword>
<name>A0A7R9BKB0_9CRUS</name>
<dbReference type="EMBL" id="CAJPEX010000559">
    <property type="protein sequence ID" value="CAG0916278.1"/>
    <property type="molecule type" value="Genomic_DNA"/>
</dbReference>